<dbReference type="Proteomes" id="UP001299596">
    <property type="component" value="Unassembled WGS sequence"/>
</dbReference>
<keyword evidence="3" id="KW-1185">Reference proteome</keyword>
<sequence length="218" mass="22676">MEVSETLKKAWAAVEDAGLPEKIHEAAFKEAVRLLASVPIIAGAAPLNAASAARPATQAGKSGSQSGSTSASGSGGEGANGDGGKVTATEDELFEKVEQQTGVSKQHLSEIVHLDDGVLRVSIPGIKLGKNNAEKTRAIAQIFTIVRGFGLDEAETSLELVRAEAQRLKCYDQANFSSQVKVLNGYLITGTGMNRRIRAKSGGIEAFAALVENLLGAS</sequence>
<accession>A0ABU5XQL3</accession>
<evidence type="ECO:0000313" key="2">
    <source>
        <dbReference type="EMBL" id="MEB3023612.1"/>
    </source>
</evidence>
<evidence type="ECO:0000313" key="3">
    <source>
        <dbReference type="Proteomes" id="UP001299596"/>
    </source>
</evidence>
<evidence type="ECO:0000256" key="1">
    <source>
        <dbReference type="SAM" id="MobiDB-lite"/>
    </source>
</evidence>
<organism evidence="2 3">
    <name type="scientific">[Mycobacterium] crassicus</name>
    <dbReference type="NCBI Taxonomy" id="2872309"/>
    <lineage>
        <taxon>Bacteria</taxon>
        <taxon>Bacillati</taxon>
        <taxon>Actinomycetota</taxon>
        <taxon>Actinomycetes</taxon>
        <taxon>Mycobacteriales</taxon>
        <taxon>Mycobacteriaceae</taxon>
        <taxon>Mycolicibacter</taxon>
    </lineage>
</organism>
<name>A0ABU5XQL3_9MYCO</name>
<dbReference type="EMBL" id="JAYJJR010000018">
    <property type="protein sequence ID" value="MEB3023612.1"/>
    <property type="molecule type" value="Genomic_DNA"/>
</dbReference>
<reference evidence="2 3" key="1">
    <citation type="submission" date="2023-12" db="EMBL/GenBank/DDBJ databases">
        <title>Description of new species of Mycobacterium terrae complex isolated from sewage at the Sao Paulo Zoological Park Foundation in Brazil.</title>
        <authorList>
            <person name="Romagnoli C.L."/>
            <person name="Conceicao E.C."/>
            <person name="Machado E."/>
            <person name="Barreto L.B.P.F."/>
            <person name="Sharma A."/>
            <person name="Silva N.M."/>
            <person name="Marques L.E."/>
            <person name="Juliana M.A."/>
            <person name="Lourenco M.C.S."/>
            <person name="Digiampietri L.A."/>
            <person name="Suffys P.N."/>
            <person name="Viana-Niero C."/>
        </authorList>
    </citation>
    <scope>NUCLEOTIDE SEQUENCE [LARGE SCALE GENOMIC DNA]</scope>
    <source>
        <strain evidence="2 3">MYC098</strain>
    </source>
</reference>
<gene>
    <name evidence="2" type="ORF">K6T79_21540</name>
</gene>
<protein>
    <submittedName>
        <fullName evidence="2">Uncharacterized protein</fullName>
    </submittedName>
</protein>
<comment type="caution">
    <text evidence="2">The sequence shown here is derived from an EMBL/GenBank/DDBJ whole genome shotgun (WGS) entry which is preliminary data.</text>
</comment>
<feature type="region of interest" description="Disordered" evidence="1">
    <location>
        <begin position="56"/>
        <end position="86"/>
    </location>
</feature>
<proteinExistence type="predicted"/>
<feature type="compositionally biased region" description="Gly residues" evidence="1">
    <location>
        <begin position="73"/>
        <end position="84"/>
    </location>
</feature>
<dbReference type="RefSeq" id="WP_225406511.1">
    <property type="nucleotide sequence ID" value="NZ_JAYJJR010000018.1"/>
</dbReference>
<feature type="compositionally biased region" description="Low complexity" evidence="1">
    <location>
        <begin position="56"/>
        <end position="72"/>
    </location>
</feature>